<feature type="region of interest" description="Disordered" evidence="1">
    <location>
        <begin position="29"/>
        <end position="58"/>
    </location>
</feature>
<protein>
    <submittedName>
        <fullName evidence="2">Uncharacterized protein</fullName>
    </submittedName>
</protein>
<feature type="non-terminal residue" evidence="2">
    <location>
        <position position="1"/>
    </location>
</feature>
<evidence type="ECO:0000313" key="2">
    <source>
        <dbReference type="EMBL" id="AAX62141.1"/>
    </source>
</evidence>
<name>Q56AQ0_9CAUD</name>
<proteinExistence type="predicted"/>
<organism evidence="2">
    <name type="scientific">Bacillus thuringiensis phage MZTP02</name>
    <dbReference type="NCBI Taxonomy" id="311221"/>
    <lineage>
        <taxon>Viruses</taxon>
        <taxon>Duplodnaviria</taxon>
        <taxon>Heunggongvirae</taxon>
        <taxon>Uroviricota</taxon>
        <taxon>Caudoviricetes</taxon>
    </lineage>
</organism>
<accession>Q56AQ0</accession>
<dbReference type="EMBL" id="AY973586">
    <property type="protein sequence ID" value="AAX62141.1"/>
    <property type="molecule type" value="Genomic_DNA"/>
</dbReference>
<sequence length="58" mass="6250">GALSSDWHRLPRLGLFGQRRPATFLAQGRTDGAAHRPAAGCRQRLPRSPAAKGAETRT</sequence>
<reference evidence="2" key="1">
    <citation type="submission" date="2005-03" db="EMBL/GenBank/DDBJ databases">
        <title>Partial sequence analysis of bacteriophage MZTP02.</title>
        <authorList>
            <person name="Liao W."/>
            <person name="Pang Y."/>
        </authorList>
    </citation>
    <scope>NUCLEOTIDE SEQUENCE</scope>
</reference>
<evidence type="ECO:0000256" key="1">
    <source>
        <dbReference type="SAM" id="MobiDB-lite"/>
    </source>
</evidence>